<keyword evidence="4" id="KW-0677">Repeat</keyword>
<keyword evidence="5" id="KW-0443">Lipid metabolism</keyword>
<dbReference type="NCBIfam" id="TIGR01853">
    <property type="entry name" value="lipid_A_lpxD"/>
    <property type="match status" value="1"/>
</dbReference>
<sequence>MGKQTLSLAELAEAVGGKVSGNGRRSVSGVSPAGVFDADRLSFVDSPELAKSVPSEVPVLAEEGKFPAGYDGVIVKSFRQSMARVLALFEPRTPVCPGVSPAASVSPGALVDASAFVGPFCVVSRGAKIGPNVRLTARVYVGEDVQVGEGTVLEPGVTIHRRCSVGRDCYVDAGTVIGSDGFGFIPGGPDSSPVKIPQIGAVKVGDRVSIGACVTIDRGTIGDTTVGDDTKIDNQVQIGHNAQIGRNCIITSQSGLSGSVVIEDGAILAVRSGIQDHRRVGRGAVVAALSGVTKDVPAGAVVSGFPARDHREDFKTLALIRRLPELFDRLKRLESSKQAD</sequence>
<dbReference type="Pfam" id="PF00132">
    <property type="entry name" value="Hexapep"/>
    <property type="match status" value="1"/>
</dbReference>
<evidence type="ECO:0000256" key="2">
    <source>
        <dbReference type="ARBA" id="ARBA00022556"/>
    </source>
</evidence>
<dbReference type="HOGENOM" id="CLU_049865_0_0_0"/>
<dbReference type="CDD" id="cd03352">
    <property type="entry name" value="LbH_LpxD"/>
    <property type="match status" value="1"/>
</dbReference>
<dbReference type="Proteomes" id="UP000003806">
    <property type="component" value="Chromosome"/>
</dbReference>
<gene>
    <name evidence="7" type="ORF">JonanDRAFT_0836</name>
</gene>
<proteinExistence type="predicted"/>
<dbReference type="NCBIfam" id="NF002060">
    <property type="entry name" value="PRK00892.1"/>
    <property type="match status" value="1"/>
</dbReference>
<protein>
    <submittedName>
        <fullName evidence="7">UDP-3-O-(3-hydroxymyristoyl) glucosamine N-acyltransferase</fullName>
    </submittedName>
</protein>
<evidence type="ECO:0000256" key="3">
    <source>
        <dbReference type="ARBA" id="ARBA00022679"/>
    </source>
</evidence>
<evidence type="ECO:0000313" key="7">
    <source>
        <dbReference type="EMBL" id="EHM13214.1"/>
    </source>
</evidence>
<name>H0UKK5_9BACT</name>
<dbReference type="PANTHER" id="PTHR43378">
    <property type="entry name" value="UDP-3-O-ACYLGLUCOSAMINE N-ACYLTRANSFERASE"/>
    <property type="match status" value="1"/>
</dbReference>
<dbReference type="OrthoDB" id="9784739at2"/>
<keyword evidence="3 7" id="KW-0808">Transferase</keyword>
<dbReference type="InterPro" id="IPR007691">
    <property type="entry name" value="LpxD"/>
</dbReference>
<keyword evidence="6 7" id="KW-0012">Acyltransferase</keyword>
<organism evidence="7 8">
    <name type="scientific">Jonquetella anthropi DSM 22815</name>
    <dbReference type="NCBI Taxonomy" id="885272"/>
    <lineage>
        <taxon>Bacteria</taxon>
        <taxon>Thermotogati</taxon>
        <taxon>Synergistota</taxon>
        <taxon>Synergistia</taxon>
        <taxon>Synergistales</taxon>
        <taxon>Dethiosulfovibrionaceae</taxon>
        <taxon>Jonquetella</taxon>
    </lineage>
</organism>
<dbReference type="GO" id="GO:0009245">
    <property type="term" value="P:lipid A biosynthetic process"/>
    <property type="evidence" value="ECO:0007669"/>
    <property type="project" value="UniProtKB-KW"/>
</dbReference>
<dbReference type="GO" id="GO:0016410">
    <property type="term" value="F:N-acyltransferase activity"/>
    <property type="evidence" value="ECO:0007669"/>
    <property type="project" value="InterPro"/>
</dbReference>
<dbReference type="STRING" id="885272.JonanDRAFT_0836"/>
<evidence type="ECO:0000256" key="6">
    <source>
        <dbReference type="ARBA" id="ARBA00023315"/>
    </source>
</evidence>
<keyword evidence="8" id="KW-1185">Reference proteome</keyword>
<evidence type="ECO:0000313" key="8">
    <source>
        <dbReference type="Proteomes" id="UP000003806"/>
    </source>
</evidence>
<dbReference type="PANTHER" id="PTHR43378:SF2">
    <property type="entry name" value="UDP-3-O-ACYLGLUCOSAMINE N-ACYLTRANSFERASE 1, MITOCHONDRIAL-RELATED"/>
    <property type="match status" value="1"/>
</dbReference>
<dbReference type="SUPFAM" id="SSF51161">
    <property type="entry name" value="Trimeric LpxA-like enzymes"/>
    <property type="match status" value="1"/>
</dbReference>
<reference evidence="7 8" key="1">
    <citation type="submission" date="2011-11" db="EMBL/GenBank/DDBJ databases">
        <title>The Noncontiguous Finished genome of Jonquetella anthropi DSM 22815.</title>
        <authorList>
            <consortium name="US DOE Joint Genome Institute (JGI-PGF)"/>
            <person name="Lucas S."/>
            <person name="Copeland A."/>
            <person name="Lapidus A."/>
            <person name="Glavina del Rio T."/>
            <person name="Dalin E."/>
            <person name="Tice H."/>
            <person name="Bruce D."/>
            <person name="Goodwin L."/>
            <person name="Pitluck S."/>
            <person name="Peters L."/>
            <person name="Mikhailova N."/>
            <person name="Held B."/>
            <person name="Kyrpides N."/>
            <person name="Mavromatis K."/>
            <person name="Ivanova N."/>
            <person name="Markowitz V."/>
            <person name="Cheng J.-F."/>
            <person name="Hugenholtz P."/>
            <person name="Woyke T."/>
            <person name="Wu D."/>
            <person name="Gronow S."/>
            <person name="Wellnitz S."/>
            <person name="Brambilla E."/>
            <person name="Klenk H.-P."/>
            <person name="Eisen J.A."/>
        </authorList>
    </citation>
    <scope>NUCLEOTIDE SEQUENCE [LARGE SCALE GENOMIC DNA]</scope>
    <source>
        <strain evidence="7 8">DSM 22815</strain>
    </source>
</reference>
<evidence type="ECO:0000256" key="5">
    <source>
        <dbReference type="ARBA" id="ARBA00023098"/>
    </source>
</evidence>
<dbReference type="AlphaFoldDB" id="H0UKK5"/>
<dbReference type="PROSITE" id="PS00101">
    <property type="entry name" value="HEXAPEP_TRANSFERASES"/>
    <property type="match status" value="1"/>
</dbReference>
<dbReference type="InterPro" id="IPR018357">
    <property type="entry name" value="Hexapep_transf_CS"/>
</dbReference>
<evidence type="ECO:0000256" key="4">
    <source>
        <dbReference type="ARBA" id="ARBA00022737"/>
    </source>
</evidence>
<keyword evidence="2" id="KW-0441">Lipid A biosynthesis</keyword>
<evidence type="ECO:0000256" key="1">
    <source>
        <dbReference type="ARBA" id="ARBA00022516"/>
    </source>
</evidence>
<dbReference type="RefSeq" id="WP_008521209.1">
    <property type="nucleotide sequence ID" value="NZ_CM001376.1"/>
</dbReference>
<dbReference type="Gene3D" id="3.40.1390.10">
    <property type="entry name" value="MurE/MurF, N-terminal domain"/>
    <property type="match status" value="1"/>
</dbReference>
<accession>H0UKK5</accession>
<dbReference type="Gene3D" id="2.160.10.10">
    <property type="entry name" value="Hexapeptide repeat proteins"/>
    <property type="match status" value="1"/>
</dbReference>
<dbReference type="InterPro" id="IPR001451">
    <property type="entry name" value="Hexapep"/>
</dbReference>
<keyword evidence="1" id="KW-0444">Lipid biosynthesis</keyword>
<dbReference type="EMBL" id="CM001376">
    <property type="protein sequence ID" value="EHM13214.1"/>
    <property type="molecule type" value="Genomic_DNA"/>
</dbReference>
<dbReference type="eggNOG" id="COG1044">
    <property type="taxonomic scope" value="Bacteria"/>
</dbReference>
<dbReference type="InterPro" id="IPR011004">
    <property type="entry name" value="Trimer_LpxA-like_sf"/>
</dbReference>
<dbReference type="GO" id="GO:0016020">
    <property type="term" value="C:membrane"/>
    <property type="evidence" value="ECO:0007669"/>
    <property type="project" value="GOC"/>
</dbReference>